<feature type="signal peptide" evidence="2">
    <location>
        <begin position="1"/>
        <end position="17"/>
    </location>
</feature>
<evidence type="ECO:0000313" key="5">
    <source>
        <dbReference type="Proteomes" id="UP000779809"/>
    </source>
</evidence>
<organism evidence="4 5">
    <name type="scientific">Candidatus Korobacter versatilis</name>
    <dbReference type="NCBI Taxonomy" id="658062"/>
    <lineage>
        <taxon>Bacteria</taxon>
        <taxon>Pseudomonadati</taxon>
        <taxon>Acidobacteriota</taxon>
        <taxon>Terriglobia</taxon>
        <taxon>Terriglobales</taxon>
        <taxon>Candidatus Korobacteraceae</taxon>
        <taxon>Candidatus Korobacter</taxon>
    </lineage>
</organism>
<reference evidence="4" key="1">
    <citation type="submission" date="2020-07" db="EMBL/GenBank/DDBJ databases">
        <title>Huge and variable diversity of episymbiotic CPR bacteria and DPANN archaea in groundwater ecosystems.</title>
        <authorList>
            <person name="He C.Y."/>
            <person name="Keren R."/>
            <person name="Whittaker M."/>
            <person name="Farag I.F."/>
            <person name="Doudna J."/>
            <person name="Cate J.H.D."/>
            <person name="Banfield J.F."/>
        </authorList>
    </citation>
    <scope>NUCLEOTIDE SEQUENCE</scope>
    <source>
        <strain evidence="4">NC_groundwater_580_Pr5_B-0.1um_64_19</strain>
    </source>
</reference>
<dbReference type="InterPro" id="IPR013229">
    <property type="entry name" value="PEGA"/>
</dbReference>
<evidence type="ECO:0000256" key="1">
    <source>
        <dbReference type="SAM" id="MobiDB-lite"/>
    </source>
</evidence>
<dbReference type="Pfam" id="PF08308">
    <property type="entry name" value="PEGA"/>
    <property type="match status" value="1"/>
</dbReference>
<name>A0A932AA93_9BACT</name>
<feature type="domain" description="PEGA" evidence="3">
    <location>
        <begin position="166"/>
        <end position="229"/>
    </location>
</feature>
<dbReference type="Proteomes" id="UP000779809">
    <property type="component" value="Unassembled WGS sequence"/>
</dbReference>
<feature type="chain" id="PRO_5037909738" evidence="2">
    <location>
        <begin position="18"/>
        <end position="230"/>
    </location>
</feature>
<comment type="caution">
    <text evidence="4">The sequence shown here is derived from an EMBL/GenBank/DDBJ whole genome shotgun (WGS) entry which is preliminary data.</text>
</comment>
<dbReference type="AlphaFoldDB" id="A0A932AA93"/>
<feature type="region of interest" description="Disordered" evidence="1">
    <location>
        <begin position="140"/>
        <end position="165"/>
    </location>
</feature>
<keyword evidence="2" id="KW-0732">Signal</keyword>
<protein>
    <submittedName>
        <fullName evidence="4">PEGA domain-containing protein</fullName>
    </submittedName>
</protein>
<sequence length="230" mass="24201">MKLILAVLALGVSLAFAQDGPRVYVSDSQSWEMSGGGGGTSGGFGGAVHGGARPQTAEVIKTLGEKCPTVRANNIREKADYIVLFDHEGGKGWVRKDNKIAVFNKNGDSIISKSTVSLGGAVEEACKAIARDWEKNAARFRQEEPKQESSVSQKSSAAPELKGAKVSLSSAPTGADIEIDGAFVGSTPSSVELTAGDHVVVVKKSGYKPWERKVRVSAGDVNLSAELERQ</sequence>
<evidence type="ECO:0000259" key="3">
    <source>
        <dbReference type="Pfam" id="PF08308"/>
    </source>
</evidence>
<proteinExistence type="predicted"/>
<evidence type="ECO:0000313" key="4">
    <source>
        <dbReference type="EMBL" id="MBI2679128.1"/>
    </source>
</evidence>
<gene>
    <name evidence="4" type="ORF">HYX28_10135</name>
</gene>
<dbReference type="EMBL" id="JACPNR010000012">
    <property type="protein sequence ID" value="MBI2679128.1"/>
    <property type="molecule type" value="Genomic_DNA"/>
</dbReference>
<evidence type="ECO:0000256" key="2">
    <source>
        <dbReference type="SAM" id="SignalP"/>
    </source>
</evidence>
<accession>A0A932AA93</accession>